<dbReference type="RefSeq" id="WP_250197742.1">
    <property type="nucleotide sequence ID" value="NZ_CP097636.1"/>
</dbReference>
<keyword evidence="5 7" id="KW-0472">Membrane</keyword>
<evidence type="ECO:0000256" key="6">
    <source>
        <dbReference type="SAM" id="Coils"/>
    </source>
</evidence>
<evidence type="ECO:0000259" key="8">
    <source>
        <dbReference type="Pfam" id="PF02706"/>
    </source>
</evidence>
<evidence type="ECO:0000259" key="9">
    <source>
        <dbReference type="Pfam" id="PF13807"/>
    </source>
</evidence>
<sequence length="474" mass="51433">MSFGQFLSILAARKWVALSVLGVTVLLALAISFLLPAQYTAEASVVVDFKPDPVASILAPGMASPAFMATQVDIIQSERVARRVVRNLKLAENPQVRQQWQDDMAGEGDIETWLVALFQKKMDVRPSRESSVITVTYKAPDPNFAAAVANAFVQAYLETSLELRVNPAKQYTNFFDVRAKEARDVLEAAQAKLSAFQKESGIIASDERFDDETQRLNELTSQSVLLQTMASEASSRQAQAGRGAGDRLQEVLTNPLIAGLKADLSRSEARLQELSSRLGDRNPQVVELKSSIESLRDRIQVETQKVTGGLGVSNAIAKQRESEVRAALEQQRAKVLRLKTIRDQGAVLMRDVESAQLAYQAVTARFNQSSLESQATQSNVNVLTAATPPIEPSFPKIPLNVALALFVGSFLAIGSALVLELANRRVRGPQDIAFSIGSPLLGVLPGPDSSLKKKSALDMQRRVLGRLGGPSKAA</sequence>
<dbReference type="EMBL" id="CP097636">
    <property type="protein sequence ID" value="URI09514.1"/>
    <property type="molecule type" value="Genomic_DNA"/>
</dbReference>
<gene>
    <name evidence="10" type="primary">epsF</name>
    <name evidence="10" type="ORF">MW290_28570</name>
</gene>
<feature type="domain" description="Tyrosine-protein kinase G-rich" evidence="9">
    <location>
        <begin position="347"/>
        <end position="418"/>
    </location>
</feature>
<feature type="domain" description="Polysaccharide chain length determinant N-terminal" evidence="8">
    <location>
        <begin position="3"/>
        <end position="88"/>
    </location>
</feature>
<evidence type="ECO:0000256" key="2">
    <source>
        <dbReference type="ARBA" id="ARBA00022475"/>
    </source>
</evidence>
<evidence type="ECO:0000256" key="4">
    <source>
        <dbReference type="ARBA" id="ARBA00022989"/>
    </source>
</evidence>
<dbReference type="InterPro" id="IPR050445">
    <property type="entry name" value="Bact_polysacc_biosynth/exp"/>
</dbReference>
<accession>A0ABY4S968</accession>
<organism evidence="10 11">
    <name type="scientific">Aquincola tertiaricarbonis</name>
    <dbReference type="NCBI Taxonomy" id="391953"/>
    <lineage>
        <taxon>Bacteria</taxon>
        <taxon>Pseudomonadati</taxon>
        <taxon>Pseudomonadota</taxon>
        <taxon>Betaproteobacteria</taxon>
        <taxon>Burkholderiales</taxon>
        <taxon>Sphaerotilaceae</taxon>
        <taxon>Aquincola</taxon>
    </lineage>
</organism>
<keyword evidence="11" id="KW-1185">Reference proteome</keyword>
<dbReference type="Proteomes" id="UP001056201">
    <property type="component" value="Chromosome 2"/>
</dbReference>
<evidence type="ECO:0000256" key="7">
    <source>
        <dbReference type="SAM" id="Phobius"/>
    </source>
</evidence>
<evidence type="ECO:0000256" key="1">
    <source>
        <dbReference type="ARBA" id="ARBA00004651"/>
    </source>
</evidence>
<keyword evidence="3 7" id="KW-0812">Transmembrane</keyword>
<keyword evidence="2" id="KW-1003">Cell membrane</keyword>
<reference evidence="10" key="1">
    <citation type="submission" date="2022-05" db="EMBL/GenBank/DDBJ databases">
        <title>An RpoN-dependent PEP-CTERM gene is involved in floc formation of an Aquincola tertiaricarbonis strain.</title>
        <authorList>
            <person name="Qiu D."/>
            <person name="Xia M."/>
        </authorList>
    </citation>
    <scope>NUCLEOTIDE SEQUENCE</scope>
    <source>
        <strain evidence="10">RN12</strain>
    </source>
</reference>
<dbReference type="InterPro" id="IPR003856">
    <property type="entry name" value="LPS_length_determ_N"/>
</dbReference>
<evidence type="ECO:0000256" key="3">
    <source>
        <dbReference type="ARBA" id="ARBA00022692"/>
    </source>
</evidence>
<evidence type="ECO:0000313" key="10">
    <source>
        <dbReference type="EMBL" id="URI09514.1"/>
    </source>
</evidence>
<comment type="subcellular location">
    <subcellularLocation>
        <location evidence="1">Cell membrane</location>
        <topology evidence="1">Multi-pass membrane protein</topology>
    </subcellularLocation>
</comment>
<proteinExistence type="predicted"/>
<dbReference type="InterPro" id="IPR017468">
    <property type="entry name" value="Chain_len_reg_EpsF"/>
</dbReference>
<dbReference type="PANTHER" id="PTHR32309">
    <property type="entry name" value="TYROSINE-PROTEIN KINASE"/>
    <property type="match status" value="1"/>
</dbReference>
<evidence type="ECO:0000256" key="5">
    <source>
        <dbReference type="ARBA" id="ARBA00023136"/>
    </source>
</evidence>
<feature type="transmembrane region" description="Helical" evidence="7">
    <location>
        <begin position="397"/>
        <end position="419"/>
    </location>
</feature>
<keyword evidence="6" id="KW-0175">Coiled coil</keyword>
<protein>
    <submittedName>
        <fullName evidence="10">Chain length determinant protein EpsF</fullName>
    </submittedName>
</protein>
<dbReference type="Pfam" id="PF02706">
    <property type="entry name" value="Wzz"/>
    <property type="match status" value="1"/>
</dbReference>
<dbReference type="PANTHER" id="PTHR32309:SF13">
    <property type="entry name" value="FERRIC ENTEROBACTIN TRANSPORT PROTEIN FEPE"/>
    <property type="match status" value="1"/>
</dbReference>
<dbReference type="Pfam" id="PF13807">
    <property type="entry name" value="GNVR"/>
    <property type="match status" value="1"/>
</dbReference>
<feature type="coiled-coil region" evidence="6">
    <location>
        <begin position="257"/>
        <end position="305"/>
    </location>
</feature>
<dbReference type="InterPro" id="IPR032807">
    <property type="entry name" value="GNVR"/>
</dbReference>
<keyword evidence="4 7" id="KW-1133">Transmembrane helix</keyword>
<evidence type="ECO:0000313" key="11">
    <source>
        <dbReference type="Proteomes" id="UP001056201"/>
    </source>
</evidence>
<dbReference type="NCBIfam" id="TIGR03017">
    <property type="entry name" value="EpsF"/>
    <property type="match status" value="1"/>
</dbReference>
<name>A0ABY4S968_AQUTE</name>